<dbReference type="AlphaFoldDB" id="A0A316EUA1"/>
<evidence type="ECO:0008006" key="3">
    <source>
        <dbReference type="Google" id="ProtNLM"/>
    </source>
</evidence>
<keyword evidence="2" id="KW-1185">Reference proteome</keyword>
<gene>
    <name evidence="1" type="ORF">C7419_10211</name>
</gene>
<evidence type="ECO:0000313" key="1">
    <source>
        <dbReference type="EMBL" id="PWK34738.1"/>
    </source>
</evidence>
<dbReference type="EMBL" id="QGGT01000002">
    <property type="protein sequence ID" value="PWK34738.1"/>
    <property type="molecule type" value="Genomic_DNA"/>
</dbReference>
<dbReference type="Proteomes" id="UP000245754">
    <property type="component" value="Unassembled WGS sequence"/>
</dbReference>
<organism evidence="1 2">
    <name type="scientific">Cupriavidus plantarum</name>
    <dbReference type="NCBI Taxonomy" id="942865"/>
    <lineage>
        <taxon>Bacteria</taxon>
        <taxon>Pseudomonadati</taxon>
        <taxon>Pseudomonadota</taxon>
        <taxon>Betaproteobacteria</taxon>
        <taxon>Burkholderiales</taxon>
        <taxon>Burkholderiaceae</taxon>
        <taxon>Cupriavidus</taxon>
    </lineage>
</organism>
<comment type="caution">
    <text evidence="1">The sequence shown here is derived from an EMBL/GenBank/DDBJ whole genome shotgun (WGS) entry which is preliminary data.</text>
</comment>
<proteinExistence type="predicted"/>
<dbReference type="RefSeq" id="WP_258307952.1">
    <property type="nucleotide sequence ID" value="NZ_QGGT01000002.1"/>
</dbReference>
<sequence>MRDGLISTRARQSLETVLERAVRARLVLREGDHCTIARAGGPDAGGVFDDSGVDDSWVDDIVVVLTIASMGFRYMMFLRFRDDPASAAYFSAHFSAHFSADIAPGRALRNALLELGNLCCGAVNQELGRHFPDLGMSTPYVLGGHSLAYIDSLQPDYRADLVASISVASIESAVTVDATMCLFTRVPIDFHAGDDVEMAGSDGALELF</sequence>
<reference evidence="1 2" key="1">
    <citation type="submission" date="2018-05" db="EMBL/GenBank/DDBJ databases">
        <title>Genomic Encyclopedia of Type Strains, Phase IV (KMG-V): Genome sequencing to study the core and pangenomes of soil and plant-associated prokaryotes.</title>
        <authorList>
            <person name="Whitman W."/>
        </authorList>
    </citation>
    <scope>NUCLEOTIDE SEQUENCE [LARGE SCALE GENOMIC DNA]</scope>
    <source>
        <strain evidence="1 2">SLV-132</strain>
    </source>
</reference>
<accession>A0A316EUA1</accession>
<evidence type="ECO:0000313" key="2">
    <source>
        <dbReference type="Proteomes" id="UP000245754"/>
    </source>
</evidence>
<protein>
    <recommendedName>
        <fullName evidence="3">Chemotaxis protein CheX</fullName>
    </recommendedName>
</protein>
<name>A0A316EUA1_9BURK</name>